<feature type="region of interest" description="Disordered" evidence="1">
    <location>
        <begin position="384"/>
        <end position="445"/>
    </location>
</feature>
<name>A0A1I8PJ68_STOCA</name>
<dbReference type="PANTHER" id="PTHR23322:SF6">
    <property type="entry name" value="UBX DOMAIN-CONTAINING PROTEIN 7"/>
    <property type="match status" value="1"/>
</dbReference>
<feature type="compositionally biased region" description="Polar residues" evidence="1">
    <location>
        <begin position="384"/>
        <end position="394"/>
    </location>
</feature>
<dbReference type="InterPro" id="IPR050730">
    <property type="entry name" value="UBX_domain-protein"/>
</dbReference>
<dbReference type="EnsemblMetazoa" id="SCAU008547-RA">
    <property type="protein sequence ID" value="SCAU008547-PA"/>
    <property type="gene ID" value="SCAU008547"/>
</dbReference>
<reference evidence="3" key="1">
    <citation type="submission" date="2020-05" db="UniProtKB">
        <authorList>
            <consortium name="EnsemblMetazoa"/>
        </authorList>
    </citation>
    <scope>IDENTIFICATION</scope>
    <source>
        <strain evidence="3">USDA</strain>
    </source>
</reference>
<dbReference type="GO" id="GO:0043130">
    <property type="term" value="F:ubiquitin binding"/>
    <property type="evidence" value="ECO:0007669"/>
    <property type="project" value="TreeGrafter"/>
</dbReference>
<dbReference type="InterPro" id="IPR006577">
    <property type="entry name" value="UAS"/>
</dbReference>
<dbReference type="GO" id="GO:0005634">
    <property type="term" value="C:nucleus"/>
    <property type="evidence" value="ECO:0007669"/>
    <property type="project" value="TreeGrafter"/>
</dbReference>
<dbReference type="InterPro" id="IPR009060">
    <property type="entry name" value="UBA-like_sf"/>
</dbReference>
<dbReference type="KEGG" id="scac:106089627"/>
<evidence type="ECO:0000313" key="4">
    <source>
        <dbReference type="Proteomes" id="UP000095300"/>
    </source>
</evidence>
<dbReference type="Gene3D" id="3.10.20.90">
    <property type="entry name" value="Phosphatidylinositol 3-kinase Catalytic Subunit, Chain A, domain 1"/>
    <property type="match status" value="1"/>
</dbReference>
<evidence type="ECO:0000256" key="1">
    <source>
        <dbReference type="SAM" id="MobiDB-lite"/>
    </source>
</evidence>
<dbReference type="CDD" id="cd02958">
    <property type="entry name" value="UAS"/>
    <property type="match status" value="1"/>
</dbReference>
<evidence type="ECO:0000259" key="2">
    <source>
        <dbReference type="SMART" id="SM00594"/>
    </source>
</evidence>
<protein>
    <recommendedName>
        <fullName evidence="2">UAS domain-containing protein</fullName>
    </recommendedName>
</protein>
<dbReference type="Pfam" id="PF14555">
    <property type="entry name" value="UBA_4"/>
    <property type="match status" value="1"/>
</dbReference>
<feature type="compositionally biased region" description="Basic and acidic residues" evidence="1">
    <location>
        <begin position="435"/>
        <end position="445"/>
    </location>
</feature>
<dbReference type="SMART" id="SM00594">
    <property type="entry name" value="UAS"/>
    <property type="match status" value="1"/>
</dbReference>
<keyword evidence="4" id="KW-1185">Reference proteome</keyword>
<dbReference type="PANTHER" id="PTHR23322">
    <property type="entry name" value="FAS-ASSOCIATED PROTEIN"/>
    <property type="match status" value="1"/>
</dbReference>
<sequence>MSQTPPSDLVQSVCEVTGTNEAEAKHLLAACNNDVEAAVALFFEGGGGASLGEGADDAEANLPLLDEDEDGVRAPIAPIREQLIGPEDDNFYAAAPPPRLRASTTRRVKVCPLRDFAREGALMEEQLEQAADGSGLAALDNLYEAASHSRSSSRRNRAADMVASAQMSEPKKSRLEDLFRPPTDIAFAGKFSSARDRAEALKQWLLVNVQSDNFDSQLLNRDVWSDKALRKLMKRQFLLWQVDGDSSEGRRFVAFYHCAKLPYVCVIDPRTGEEMWKCTNPKQSTLLNDLKQFLIDNKDFSQELEEDCGPSTSSSNKRSATAICLDSDDEGGTATSSSKYNADDDGNSNASSNSSLKSSSIPKKRNKIMELSEDEQIALAIRNSMNENGVSSGNGRKRKSNGTTTTTVSDDEEEDDDEAADGASDFGSVEEFQEDDTKSACERTSYEEQLGTNKDVLTMLKVRLINAEGADEVVQLRWPSDTKLLALRSYIRQCHSHIPKSGYKLICAFPRKALDSEHDACTLKEIGLHPSANLHITLDD</sequence>
<dbReference type="SUPFAM" id="SSF46934">
    <property type="entry name" value="UBA-like"/>
    <property type="match status" value="1"/>
</dbReference>
<feature type="domain" description="UAS" evidence="2">
    <location>
        <begin position="174"/>
        <end position="295"/>
    </location>
</feature>
<feature type="compositionally biased region" description="Low complexity" evidence="1">
    <location>
        <begin position="347"/>
        <end position="360"/>
    </location>
</feature>
<dbReference type="Pfam" id="PF00789">
    <property type="entry name" value="UBX"/>
    <property type="match status" value="1"/>
</dbReference>
<dbReference type="AlphaFoldDB" id="A0A1I8PJ68"/>
<dbReference type="Gene3D" id="3.40.30.10">
    <property type="entry name" value="Glutaredoxin"/>
    <property type="match status" value="1"/>
</dbReference>
<gene>
    <name evidence="3" type="primary">106089627</name>
</gene>
<dbReference type="CDD" id="cd01767">
    <property type="entry name" value="UBX"/>
    <property type="match status" value="1"/>
</dbReference>
<proteinExistence type="predicted"/>
<feature type="compositionally biased region" description="Acidic residues" evidence="1">
    <location>
        <begin position="409"/>
        <end position="420"/>
    </location>
</feature>
<dbReference type="STRING" id="35570.A0A1I8PJ68"/>
<dbReference type="GO" id="GO:0043161">
    <property type="term" value="P:proteasome-mediated ubiquitin-dependent protein catabolic process"/>
    <property type="evidence" value="ECO:0007669"/>
    <property type="project" value="TreeGrafter"/>
</dbReference>
<dbReference type="OrthoDB" id="270602at2759"/>
<dbReference type="InterPro" id="IPR029071">
    <property type="entry name" value="Ubiquitin-like_domsf"/>
</dbReference>
<dbReference type="VEuPathDB" id="VectorBase:SCAU008547"/>
<dbReference type="SUPFAM" id="SSF52833">
    <property type="entry name" value="Thioredoxin-like"/>
    <property type="match status" value="1"/>
</dbReference>
<dbReference type="InterPro" id="IPR036249">
    <property type="entry name" value="Thioredoxin-like_sf"/>
</dbReference>
<dbReference type="Gene3D" id="1.10.8.10">
    <property type="entry name" value="DNA helicase RuvA subunit, C-terminal domain"/>
    <property type="match status" value="1"/>
</dbReference>
<accession>A0A1I8PJ68</accession>
<dbReference type="SUPFAM" id="SSF54236">
    <property type="entry name" value="Ubiquitin-like"/>
    <property type="match status" value="1"/>
</dbReference>
<evidence type="ECO:0000313" key="3">
    <source>
        <dbReference type="EnsemblMetazoa" id="SCAU008547-PA"/>
    </source>
</evidence>
<dbReference type="Proteomes" id="UP000095300">
    <property type="component" value="Unassembled WGS sequence"/>
</dbReference>
<dbReference type="Pfam" id="PF13899">
    <property type="entry name" value="Thioredoxin_7"/>
    <property type="match status" value="1"/>
</dbReference>
<organism evidence="3 4">
    <name type="scientific">Stomoxys calcitrans</name>
    <name type="common">Stable fly</name>
    <name type="synonym">Conops calcitrans</name>
    <dbReference type="NCBI Taxonomy" id="35570"/>
    <lineage>
        <taxon>Eukaryota</taxon>
        <taxon>Metazoa</taxon>
        <taxon>Ecdysozoa</taxon>
        <taxon>Arthropoda</taxon>
        <taxon>Hexapoda</taxon>
        <taxon>Insecta</taxon>
        <taxon>Pterygota</taxon>
        <taxon>Neoptera</taxon>
        <taxon>Endopterygota</taxon>
        <taxon>Diptera</taxon>
        <taxon>Brachycera</taxon>
        <taxon>Muscomorpha</taxon>
        <taxon>Muscoidea</taxon>
        <taxon>Muscidae</taxon>
        <taxon>Stomoxys</taxon>
    </lineage>
</organism>
<dbReference type="InterPro" id="IPR001012">
    <property type="entry name" value="UBX_dom"/>
</dbReference>
<feature type="region of interest" description="Disordered" evidence="1">
    <location>
        <begin position="326"/>
        <end position="365"/>
    </location>
</feature>